<dbReference type="EMBL" id="PEXA01000059">
    <property type="protein sequence ID" value="PIU33053.1"/>
    <property type="molecule type" value="Genomic_DNA"/>
</dbReference>
<dbReference type="GO" id="GO:0005829">
    <property type="term" value="C:cytosol"/>
    <property type="evidence" value="ECO:0007669"/>
    <property type="project" value="TreeGrafter"/>
</dbReference>
<evidence type="ECO:0000313" key="2">
    <source>
        <dbReference type="EMBL" id="PIU33053.1"/>
    </source>
</evidence>
<keyword evidence="1" id="KW-0238">DNA-binding</keyword>
<organism evidence="2 3">
    <name type="scientific">Candidatus Shapirobacteria bacterium CG07_land_8_20_14_0_80_39_12</name>
    <dbReference type="NCBI Taxonomy" id="1974480"/>
    <lineage>
        <taxon>Bacteria</taxon>
        <taxon>Candidatus Shapironibacteriota</taxon>
    </lineage>
</organism>
<proteinExistence type="predicted"/>
<evidence type="ECO:0000313" key="3">
    <source>
        <dbReference type="Proteomes" id="UP000229559"/>
    </source>
</evidence>
<gene>
    <name evidence="2" type="ORF">COT04_02160</name>
</gene>
<dbReference type="PROSITE" id="PS51197">
    <property type="entry name" value="HTH_RRF2_2"/>
    <property type="match status" value="1"/>
</dbReference>
<dbReference type="SUPFAM" id="SSF46785">
    <property type="entry name" value="Winged helix' DNA-binding domain"/>
    <property type="match status" value="1"/>
</dbReference>
<dbReference type="PANTHER" id="PTHR33221:SF5">
    <property type="entry name" value="HTH-TYPE TRANSCRIPTIONAL REGULATOR ISCR"/>
    <property type="match status" value="1"/>
</dbReference>
<dbReference type="Proteomes" id="UP000229559">
    <property type="component" value="Unassembled WGS sequence"/>
</dbReference>
<sequence>MFDLKKKTEYGLQLMIALARQYQQGPLSLRQIAKEEKLPYRFLEQLVFPLRLAGLVEAKEGKAGGYFLAKSPGKISVAQIIEALEGPMQLGHCLGCPKVNFCGQKDVWGEVGEKILQTMKGKTLKDLI</sequence>
<dbReference type="InterPro" id="IPR000944">
    <property type="entry name" value="Tscrpt_reg_Rrf2"/>
</dbReference>
<reference evidence="3" key="1">
    <citation type="submission" date="2017-09" db="EMBL/GenBank/DDBJ databases">
        <title>Depth-based differentiation of microbial function through sediment-hosted aquifers and enrichment of novel symbionts in the deep terrestrial subsurface.</title>
        <authorList>
            <person name="Probst A.J."/>
            <person name="Ladd B."/>
            <person name="Jarett J.K."/>
            <person name="Geller-Mcgrath D.E."/>
            <person name="Sieber C.M.K."/>
            <person name="Emerson J.B."/>
            <person name="Anantharaman K."/>
            <person name="Thomas B.C."/>
            <person name="Malmstrom R."/>
            <person name="Stieglmeier M."/>
            <person name="Klingl A."/>
            <person name="Woyke T."/>
            <person name="Ryan C.M."/>
            <person name="Banfield J.F."/>
        </authorList>
    </citation>
    <scope>NUCLEOTIDE SEQUENCE [LARGE SCALE GENOMIC DNA]</scope>
</reference>
<evidence type="ECO:0000256" key="1">
    <source>
        <dbReference type="ARBA" id="ARBA00023125"/>
    </source>
</evidence>
<dbReference type="GO" id="GO:0003700">
    <property type="term" value="F:DNA-binding transcription factor activity"/>
    <property type="evidence" value="ECO:0007669"/>
    <property type="project" value="TreeGrafter"/>
</dbReference>
<dbReference type="Pfam" id="PF02082">
    <property type="entry name" value="Rrf2"/>
    <property type="match status" value="1"/>
</dbReference>
<dbReference type="PROSITE" id="PS01332">
    <property type="entry name" value="HTH_RRF2_1"/>
    <property type="match status" value="1"/>
</dbReference>
<comment type="caution">
    <text evidence="2">The sequence shown here is derived from an EMBL/GenBank/DDBJ whole genome shotgun (WGS) entry which is preliminary data.</text>
</comment>
<dbReference type="InterPro" id="IPR036388">
    <property type="entry name" value="WH-like_DNA-bd_sf"/>
</dbReference>
<dbReference type="InterPro" id="IPR036390">
    <property type="entry name" value="WH_DNA-bd_sf"/>
</dbReference>
<dbReference type="AlphaFoldDB" id="A0A2M6YPK7"/>
<dbReference type="NCBIfam" id="TIGR00738">
    <property type="entry name" value="rrf2_super"/>
    <property type="match status" value="1"/>
</dbReference>
<dbReference type="Gene3D" id="1.10.10.10">
    <property type="entry name" value="Winged helix-like DNA-binding domain superfamily/Winged helix DNA-binding domain"/>
    <property type="match status" value="1"/>
</dbReference>
<accession>A0A2M6YPK7</accession>
<dbReference type="GO" id="GO:0003677">
    <property type="term" value="F:DNA binding"/>
    <property type="evidence" value="ECO:0007669"/>
    <property type="project" value="UniProtKB-KW"/>
</dbReference>
<dbReference type="PANTHER" id="PTHR33221">
    <property type="entry name" value="WINGED HELIX-TURN-HELIX TRANSCRIPTIONAL REGULATOR, RRF2 FAMILY"/>
    <property type="match status" value="1"/>
</dbReference>
<dbReference type="InterPro" id="IPR030489">
    <property type="entry name" value="TR_Rrf2-type_CS"/>
</dbReference>
<name>A0A2M6YPK7_9BACT</name>
<protein>
    <submittedName>
        <fullName evidence="2">Rrf2 family transcriptional regulator</fullName>
    </submittedName>
</protein>